<dbReference type="RefSeq" id="WP_185372844.1">
    <property type="nucleotide sequence ID" value="NZ_JAARNB010000001.1"/>
</dbReference>
<dbReference type="EMBL" id="JAAROL010000001">
    <property type="protein sequence ID" value="MBC1331040.1"/>
    <property type="molecule type" value="Genomic_DNA"/>
</dbReference>
<accession>A0A7X0TN34</accession>
<evidence type="ECO:0000313" key="2">
    <source>
        <dbReference type="Proteomes" id="UP000532866"/>
    </source>
</evidence>
<dbReference type="Proteomes" id="UP000532866">
    <property type="component" value="Unassembled WGS sequence"/>
</dbReference>
<sequence>MTLKMGTKISASLNKKLNAAIFEKAVATTVERQALASSSKTARYAPRKTGALANSFPANVHKIDETHWAYGSDLDYAEIQEFTNRTKKGFVRKTIQEDTPAFKLNMQQALKKAAK</sequence>
<gene>
    <name evidence="1" type="ORF">HB759_03655</name>
</gene>
<evidence type="ECO:0008006" key="3">
    <source>
        <dbReference type="Google" id="ProtNLM"/>
    </source>
</evidence>
<reference evidence="1 2" key="1">
    <citation type="submission" date="2020-03" db="EMBL/GenBank/DDBJ databases">
        <title>Soil Listeria distribution.</title>
        <authorList>
            <person name="Liao J."/>
            <person name="Wiedmann M."/>
        </authorList>
    </citation>
    <scope>NUCLEOTIDE SEQUENCE [LARGE SCALE GENOMIC DNA]</scope>
    <source>
        <strain evidence="1 2">FSL L7-1833</strain>
    </source>
</reference>
<dbReference type="AlphaFoldDB" id="A0A7X0TN34"/>
<proteinExistence type="predicted"/>
<name>A0A7X0TN34_9LIST</name>
<organism evidence="1 2">
    <name type="scientific">Listeria booriae</name>
    <dbReference type="NCBI Taxonomy" id="1552123"/>
    <lineage>
        <taxon>Bacteria</taxon>
        <taxon>Bacillati</taxon>
        <taxon>Bacillota</taxon>
        <taxon>Bacilli</taxon>
        <taxon>Bacillales</taxon>
        <taxon>Listeriaceae</taxon>
        <taxon>Listeria</taxon>
    </lineage>
</organism>
<comment type="caution">
    <text evidence="1">The sequence shown here is derived from an EMBL/GenBank/DDBJ whole genome shotgun (WGS) entry which is preliminary data.</text>
</comment>
<protein>
    <recommendedName>
        <fullName evidence="3">HK97 gp10 family phage protein</fullName>
    </recommendedName>
</protein>
<evidence type="ECO:0000313" key="1">
    <source>
        <dbReference type="EMBL" id="MBC1331040.1"/>
    </source>
</evidence>